<gene>
    <name evidence="3" type="ORF">F1728_19130</name>
</gene>
<evidence type="ECO:0000313" key="4">
    <source>
        <dbReference type="Proteomes" id="UP000427281"/>
    </source>
</evidence>
<dbReference type="NCBIfam" id="TIGR02532">
    <property type="entry name" value="IV_pilin_GFxxxE"/>
    <property type="match status" value="1"/>
</dbReference>
<dbReference type="Gene3D" id="3.30.700.10">
    <property type="entry name" value="Glycoprotein, Type 4 Pilin"/>
    <property type="match status" value="1"/>
</dbReference>
<dbReference type="InterPro" id="IPR012902">
    <property type="entry name" value="N_methyl_site"/>
</dbReference>
<organism evidence="3 4">
    <name type="scientific">Gimesia benthica</name>
    <dbReference type="NCBI Taxonomy" id="2608982"/>
    <lineage>
        <taxon>Bacteria</taxon>
        <taxon>Pseudomonadati</taxon>
        <taxon>Planctomycetota</taxon>
        <taxon>Planctomycetia</taxon>
        <taxon>Planctomycetales</taxon>
        <taxon>Planctomycetaceae</taxon>
        <taxon>Gimesia</taxon>
    </lineage>
</organism>
<dbReference type="PANTHER" id="PTHR30093">
    <property type="entry name" value="GENERAL SECRETION PATHWAY PROTEIN G"/>
    <property type="match status" value="1"/>
</dbReference>
<dbReference type="KEGG" id="gim:F1728_19130"/>
<protein>
    <submittedName>
        <fullName evidence="3">DUF1559 domain-containing protein</fullName>
    </submittedName>
</protein>
<proteinExistence type="predicted"/>
<evidence type="ECO:0000259" key="2">
    <source>
        <dbReference type="Pfam" id="PF07596"/>
    </source>
</evidence>
<name>A0A6I6AGY3_9PLAN</name>
<reference evidence="3 4" key="1">
    <citation type="submission" date="2019-09" db="EMBL/GenBank/DDBJ databases">
        <title>Gimesia benthica sp. nov., a novel bacterium isolated from deep-sea water of the Northwest Indian Ocean.</title>
        <authorList>
            <person name="Dai X."/>
        </authorList>
    </citation>
    <scope>NUCLEOTIDE SEQUENCE [LARGE SCALE GENOMIC DNA]</scope>
    <source>
        <strain evidence="3 4">E7</strain>
    </source>
</reference>
<feature type="domain" description="DUF1559" evidence="2">
    <location>
        <begin position="53"/>
        <end position="343"/>
    </location>
</feature>
<accession>A0A6I6AGY3</accession>
<keyword evidence="4" id="KW-1185">Reference proteome</keyword>
<dbReference type="InterPro" id="IPR011453">
    <property type="entry name" value="DUF1559"/>
</dbReference>
<evidence type="ECO:0000313" key="3">
    <source>
        <dbReference type="EMBL" id="QGQ24670.1"/>
    </source>
</evidence>
<keyword evidence="1" id="KW-0472">Membrane</keyword>
<dbReference type="EMBL" id="CP043930">
    <property type="protein sequence ID" value="QGQ24670.1"/>
    <property type="molecule type" value="Genomic_DNA"/>
</dbReference>
<dbReference type="NCBIfam" id="TIGR04294">
    <property type="entry name" value="pre_pil_HX9DG"/>
    <property type="match status" value="1"/>
</dbReference>
<dbReference type="InterPro" id="IPR027558">
    <property type="entry name" value="Pre_pil_HX9DG_C"/>
</dbReference>
<dbReference type="AlphaFoldDB" id="A0A6I6AGY3"/>
<dbReference type="Pfam" id="PF07963">
    <property type="entry name" value="N_methyl"/>
    <property type="match status" value="1"/>
</dbReference>
<dbReference type="Pfam" id="PF07596">
    <property type="entry name" value="SBP_bac_10"/>
    <property type="match status" value="1"/>
</dbReference>
<dbReference type="SUPFAM" id="SSF54523">
    <property type="entry name" value="Pili subunits"/>
    <property type="match status" value="1"/>
</dbReference>
<feature type="transmembrane region" description="Helical" evidence="1">
    <location>
        <begin position="31"/>
        <end position="52"/>
    </location>
</feature>
<dbReference type="Proteomes" id="UP000427281">
    <property type="component" value="Chromosome"/>
</dbReference>
<dbReference type="PANTHER" id="PTHR30093:SF2">
    <property type="entry name" value="TYPE II SECRETION SYSTEM PROTEIN H"/>
    <property type="match status" value="1"/>
</dbReference>
<evidence type="ECO:0000256" key="1">
    <source>
        <dbReference type="SAM" id="Phobius"/>
    </source>
</evidence>
<dbReference type="InterPro" id="IPR045584">
    <property type="entry name" value="Pilin-like"/>
</dbReference>
<keyword evidence="1" id="KW-1133">Transmembrane helix</keyword>
<keyword evidence="1" id="KW-0812">Transmembrane</keyword>
<sequence>MRMMHKKSHFNPDKILPIFHPKNDYRSGFTIVELLVSTAVIGVLAALALPAIQTARNSARQVQCLNNMRNISLGILQATDTAGRFPACGYYGDGTPASVGAYRSWVVEILPFIDQSMIYDKWDVEKSYNDPVNKPLANTHIPVLTCPSDKTEVVGNGNLTYVVSSGVGFTTMRNGVHDCPVDTTQRKLDLNGNGITCNSSTSGDGTPSDREIFTQMGLFFNETWKGEIRSKRHHSMATITDGASNTMLVSENLRTGYNPKNPTDNWASPNPYLTSFFIGNPCLNGNCSSGNVDYNRSNSGASAINSGISQPEGSSPYPSSLHDGGVNVGLCDGRVQFISQNIDGKVYASLASPQGQSLEGSPLAQQIISGGEY</sequence>